<reference evidence="1 2" key="1">
    <citation type="submission" date="2016-06" db="EMBL/GenBank/DDBJ databases">
        <title>Bacterial characters and pathogenicity of Xenorhabdus hominickii from an entomopathogenic nematode, Steinernema monticolum.</title>
        <authorList>
            <person name="Park Y."/>
            <person name="Kim Y."/>
        </authorList>
    </citation>
    <scope>NUCLEOTIDE SEQUENCE [LARGE SCALE GENOMIC DNA]</scope>
    <source>
        <strain evidence="1 2">ANU1</strain>
    </source>
</reference>
<gene>
    <name evidence="1" type="ORF">A9255_10590</name>
</gene>
<evidence type="ECO:0000313" key="1">
    <source>
        <dbReference type="EMBL" id="AOM40986.1"/>
    </source>
</evidence>
<proteinExistence type="predicted"/>
<accession>A0ABN4S4D5</accession>
<evidence type="ECO:0000313" key="2">
    <source>
        <dbReference type="Proteomes" id="UP000094600"/>
    </source>
</evidence>
<organism evidence="1 2">
    <name type="scientific">Xenorhabdus hominickii</name>
    <dbReference type="NCBI Taxonomy" id="351679"/>
    <lineage>
        <taxon>Bacteria</taxon>
        <taxon>Pseudomonadati</taxon>
        <taxon>Pseudomonadota</taxon>
        <taxon>Gammaproteobacteria</taxon>
        <taxon>Enterobacterales</taxon>
        <taxon>Morganellaceae</taxon>
        <taxon>Xenorhabdus</taxon>
    </lineage>
</organism>
<dbReference type="EMBL" id="CP016176">
    <property type="protein sequence ID" value="AOM40986.1"/>
    <property type="molecule type" value="Genomic_DNA"/>
</dbReference>
<name>A0ABN4S4D5_XENHO</name>
<keyword evidence="2" id="KW-1185">Reference proteome</keyword>
<sequence>MKPYKVEAWLHTRKDQPDYEQQVGKICELYRQAPALHVQRIHVNRVSAKPFKWLYRGNGK</sequence>
<dbReference type="Proteomes" id="UP000094600">
    <property type="component" value="Chromosome"/>
</dbReference>
<dbReference type="RefSeq" id="WP_069316677.1">
    <property type="nucleotide sequence ID" value="NZ_CAWNQJ010000046.1"/>
</dbReference>
<protein>
    <submittedName>
        <fullName evidence="1">Uncharacterized protein</fullName>
    </submittedName>
</protein>